<gene>
    <name evidence="6" type="ORF">EL17_08220</name>
</gene>
<reference evidence="6 7" key="1">
    <citation type="submission" date="2014-04" db="EMBL/GenBank/DDBJ databases">
        <title>Characterization and application of a salt tolerant electro-active bacterium.</title>
        <authorList>
            <person name="Yang L."/>
            <person name="Wei S."/>
            <person name="Tay Q.X.M."/>
        </authorList>
    </citation>
    <scope>NUCLEOTIDE SEQUENCE [LARGE SCALE GENOMIC DNA]</scope>
    <source>
        <strain evidence="6 7">LY1</strain>
    </source>
</reference>
<comment type="similarity">
    <text evidence="1">Belongs to the peptidase C40 family.</text>
</comment>
<proteinExistence type="inferred from homology"/>
<dbReference type="PANTHER" id="PTHR47053:SF1">
    <property type="entry name" value="MUREIN DD-ENDOPEPTIDASE MEPH-RELATED"/>
    <property type="match status" value="1"/>
</dbReference>
<keyword evidence="3" id="KW-0378">Hydrolase</keyword>
<dbReference type="Pfam" id="PF00877">
    <property type="entry name" value="NLPC_P60"/>
    <property type="match status" value="1"/>
</dbReference>
<evidence type="ECO:0000256" key="1">
    <source>
        <dbReference type="ARBA" id="ARBA00007074"/>
    </source>
</evidence>
<dbReference type="InterPro" id="IPR051202">
    <property type="entry name" value="Peptidase_C40"/>
</dbReference>
<keyword evidence="7" id="KW-1185">Reference proteome</keyword>
<dbReference type="PANTHER" id="PTHR47053">
    <property type="entry name" value="MUREIN DD-ENDOPEPTIDASE MEPH-RELATED"/>
    <property type="match status" value="1"/>
</dbReference>
<protein>
    <recommendedName>
        <fullName evidence="5">NlpC/P60 domain-containing protein</fullName>
    </recommendedName>
</protein>
<dbReference type="EMBL" id="JMIH01000016">
    <property type="protein sequence ID" value="KEO74119.1"/>
    <property type="molecule type" value="Genomic_DNA"/>
</dbReference>
<dbReference type="RefSeq" id="WP_051719904.1">
    <property type="nucleotide sequence ID" value="NZ_JMIH01000016.1"/>
</dbReference>
<evidence type="ECO:0000259" key="5">
    <source>
        <dbReference type="PROSITE" id="PS51935"/>
    </source>
</evidence>
<evidence type="ECO:0000256" key="4">
    <source>
        <dbReference type="ARBA" id="ARBA00022807"/>
    </source>
</evidence>
<dbReference type="Gene3D" id="3.90.1720.10">
    <property type="entry name" value="endopeptidase domain like (from Nostoc punctiforme)"/>
    <property type="match status" value="1"/>
</dbReference>
<dbReference type="eggNOG" id="COG0791">
    <property type="taxonomic scope" value="Bacteria"/>
</dbReference>
<dbReference type="InterPro" id="IPR000064">
    <property type="entry name" value="NLP_P60_dom"/>
</dbReference>
<sequence>MNKKAIKRFLNLFNFSVAVILLTILAQNISQAQKYRIGPSNISGFSFIDTLHTDSKVDSMIDYALSLEGIPYKWGGKTMKGFDCSGFIYHVYNKFEIEVPGGSANQYQLGEPVAEKDIQKGDLLFFTGTDRRNKRVGHVGFVISTEDGIKFAHSSSAGGGKGVTVNDLDHPGYRKRFLGAKRLINPSEDNFNISYNGVL</sequence>
<evidence type="ECO:0000256" key="2">
    <source>
        <dbReference type="ARBA" id="ARBA00022670"/>
    </source>
</evidence>
<dbReference type="AlphaFoldDB" id="A0A074KYZ7"/>
<dbReference type="PROSITE" id="PS51935">
    <property type="entry name" value="NLPC_P60"/>
    <property type="match status" value="1"/>
</dbReference>
<keyword evidence="2" id="KW-0645">Protease</keyword>
<keyword evidence="4" id="KW-0788">Thiol protease</keyword>
<comment type="caution">
    <text evidence="6">The sequence shown here is derived from an EMBL/GenBank/DDBJ whole genome shotgun (WGS) entry which is preliminary data.</text>
</comment>
<dbReference type="SUPFAM" id="SSF54001">
    <property type="entry name" value="Cysteine proteinases"/>
    <property type="match status" value="1"/>
</dbReference>
<organism evidence="6 7">
    <name type="scientific">Anditalea andensis</name>
    <dbReference type="NCBI Taxonomy" id="1048983"/>
    <lineage>
        <taxon>Bacteria</taxon>
        <taxon>Pseudomonadati</taxon>
        <taxon>Bacteroidota</taxon>
        <taxon>Cytophagia</taxon>
        <taxon>Cytophagales</taxon>
        <taxon>Cytophagaceae</taxon>
        <taxon>Anditalea</taxon>
    </lineage>
</organism>
<name>A0A074KYZ7_9BACT</name>
<dbReference type="STRING" id="1048983.EL17_08220"/>
<feature type="domain" description="NlpC/P60" evidence="5">
    <location>
        <begin position="54"/>
        <end position="184"/>
    </location>
</feature>
<dbReference type="Proteomes" id="UP000027821">
    <property type="component" value="Unassembled WGS sequence"/>
</dbReference>
<evidence type="ECO:0000313" key="7">
    <source>
        <dbReference type="Proteomes" id="UP000027821"/>
    </source>
</evidence>
<dbReference type="GO" id="GO:0006508">
    <property type="term" value="P:proteolysis"/>
    <property type="evidence" value="ECO:0007669"/>
    <property type="project" value="UniProtKB-KW"/>
</dbReference>
<dbReference type="InterPro" id="IPR038765">
    <property type="entry name" value="Papain-like_cys_pep_sf"/>
</dbReference>
<dbReference type="OrthoDB" id="9807055at2"/>
<dbReference type="GO" id="GO:0008234">
    <property type="term" value="F:cysteine-type peptidase activity"/>
    <property type="evidence" value="ECO:0007669"/>
    <property type="project" value="UniProtKB-KW"/>
</dbReference>
<accession>A0A074KYZ7</accession>
<evidence type="ECO:0000313" key="6">
    <source>
        <dbReference type="EMBL" id="KEO74119.1"/>
    </source>
</evidence>
<evidence type="ECO:0000256" key="3">
    <source>
        <dbReference type="ARBA" id="ARBA00022801"/>
    </source>
</evidence>